<dbReference type="Gene3D" id="1.10.1000.11">
    <property type="entry name" value="Arf Nucleotide-binding Site Opener,domain 2"/>
    <property type="match status" value="1"/>
</dbReference>
<sequence>MKLQTNDLQEINDLHKTNSLQEIQILIFSLPCTNNKEFTTIIKEYELDSSIDHIITLFDKIFSISKYTNTDVYHFLNIFSKFVDCVGPKECASLSVKVRSLKFFPSEKDTDLVIVKYFEVINKMSLIMENEELQDVYSRYIFLQSKDIVNNVMVHFIYSKFKDFLKNHPIFLEYTIEKGLYKEMRLKNEFLMDFFPSFNKVVLIDSSFDMNLGLRIFIINNTKNKYLFQEFFNDIPSWYLKSLTPHLVPFLYYNFDIYGIYRELALEYCNVLSIDEFQKHLENDLKNVKGVNNEGCVEDVKGDVKDVKVDPQSTILTDKSQPTTLPDNPQSTLITDNPQPTTFTDNLNPLNTPITLSPEIQNLRSNLKESISLFNKTLDLDILVNRFGQIESFLLLRSSKSTSLKSLGEFLCKSKNEDYLRLFTSTFDFTNLTLIESLRAYLASFFLVGESQVIHRVLTIFSEKYFIDNVGKILIDDDKTRKFLFNFSFSLLVLNTKMYNPNIKTKPTFHNHMSDFNEEEIPSNFSMEYLKSQFESVCEQKMELAVRNKAGRHHFLIYENLCKTYGIPTEFCWGFENVKGGVLKGVYDKGVPSENGVPSKGSPLNTPTPKSLTNPIHHIPNTPNTPYPFFIFVWSDLFKKLISNFFDAPPDHFFLICDLIKERKLIERYLRENKSDTGRFLSMFKYYTPLEGDLEIYKMFLGILKRLEKPRHGVFSEIKNSLIKGNKPEVRDTILTQFRKSFYEIVESKFNPNSLLLINLSLKDLKSNFIFNLICEIYENHLESLEDLSMIPDDKISLILDRLVITGNRSKFCTLSLFMTPENLLIYYKNMLETVPRFLNGEICETFKKIGIYNEDAFCIVLNIQKEYDLFEFVVEIHEEKIECRGVYCDEDVEGEGEGEEKGGKVDEGGIEIEGDTEGIKEKGCNKNVRDAEEGGNERDTEDTREVTRQDPNVKVDHLNLNESIYLFKDEDFIDSNPLFLFKIPLSKDILGCFSFKEKFEDIMRIPTNLFHFYASSKSILNQSKAKTIHKAGCPLKESIFNPLEMDPRLIYMLKKADSLNNKDVTNYTLWVVNLISSSLPIFCRFFTTYFGLLLTIKNSNLVNPIIKIFCSRLGKTLSGNPLCCKCGYKNLGIVENFIKFLIKYELANIKDFEFYFKVRNEKIKKSEIIIKNGEMYLEEKSDVQ</sequence>
<dbReference type="SUPFAM" id="SSF48425">
    <property type="entry name" value="Sec7 domain"/>
    <property type="match status" value="1"/>
</dbReference>
<dbReference type="OMA" id="YIAGMHE"/>
<dbReference type="GO" id="GO:0032012">
    <property type="term" value="P:regulation of ARF protein signal transduction"/>
    <property type="evidence" value="ECO:0007669"/>
    <property type="project" value="InterPro"/>
</dbReference>
<evidence type="ECO:0000313" key="4">
    <source>
        <dbReference type="Proteomes" id="UP000016927"/>
    </source>
</evidence>
<organism evidence="3 4">
    <name type="scientific">Nosema bombycis (strain CQ1 / CVCC 102059)</name>
    <name type="common">Microsporidian parasite</name>
    <name type="synonym">Pebrine of silkworm</name>
    <dbReference type="NCBI Taxonomy" id="578461"/>
    <lineage>
        <taxon>Eukaryota</taxon>
        <taxon>Fungi</taxon>
        <taxon>Fungi incertae sedis</taxon>
        <taxon>Microsporidia</taxon>
        <taxon>Nosematidae</taxon>
        <taxon>Nosema</taxon>
    </lineage>
</organism>
<accession>R0MIS3</accession>
<dbReference type="InterPro" id="IPR000904">
    <property type="entry name" value="Sec7_dom"/>
</dbReference>
<name>R0MIS3_NOSB1</name>
<dbReference type="InterPro" id="IPR023394">
    <property type="entry name" value="Sec7_C_sf"/>
</dbReference>
<evidence type="ECO:0000259" key="2">
    <source>
        <dbReference type="PROSITE" id="PS50190"/>
    </source>
</evidence>
<feature type="domain" description="SEC7" evidence="2">
    <location>
        <begin position="360"/>
        <end position="540"/>
    </location>
</feature>
<dbReference type="VEuPathDB" id="MicrosporidiaDB:NBO_378gi001"/>
<dbReference type="EMBL" id="KB909286">
    <property type="protein sequence ID" value="EOB12698.1"/>
    <property type="molecule type" value="Genomic_DNA"/>
</dbReference>
<dbReference type="Proteomes" id="UP000016927">
    <property type="component" value="Unassembled WGS sequence"/>
</dbReference>
<keyword evidence="4" id="KW-1185">Reference proteome</keyword>
<dbReference type="OrthoDB" id="430364at2759"/>
<feature type="region of interest" description="Disordered" evidence="1">
    <location>
        <begin position="926"/>
        <end position="951"/>
    </location>
</feature>
<evidence type="ECO:0000256" key="1">
    <source>
        <dbReference type="SAM" id="MobiDB-lite"/>
    </source>
</evidence>
<dbReference type="HOGENOM" id="CLU_287713_0_0_1"/>
<reference evidence="3 4" key="1">
    <citation type="journal article" date="2013" name="BMC Genomics">
        <title>Comparative genomics of parasitic silkworm microsporidia reveal an association between genome expansion and host adaptation.</title>
        <authorList>
            <person name="Pan G."/>
            <person name="Xu J."/>
            <person name="Li T."/>
            <person name="Xia Q."/>
            <person name="Liu S.L."/>
            <person name="Zhang G."/>
            <person name="Li S."/>
            <person name="Li C."/>
            <person name="Liu H."/>
            <person name="Yang L."/>
            <person name="Liu T."/>
            <person name="Zhang X."/>
            <person name="Wu Z."/>
            <person name="Fan W."/>
            <person name="Dang X."/>
            <person name="Xiang H."/>
            <person name="Tao M."/>
            <person name="Li Y."/>
            <person name="Hu J."/>
            <person name="Li Z."/>
            <person name="Lin L."/>
            <person name="Luo J."/>
            <person name="Geng L."/>
            <person name="Wang L."/>
            <person name="Long M."/>
            <person name="Wan Y."/>
            <person name="He N."/>
            <person name="Zhang Z."/>
            <person name="Lu C."/>
            <person name="Keeling P.J."/>
            <person name="Wang J."/>
            <person name="Xiang Z."/>
            <person name="Zhou Z."/>
        </authorList>
    </citation>
    <scope>NUCLEOTIDE SEQUENCE [LARGE SCALE GENOMIC DNA]</scope>
    <source>
        <strain evidence="4">CQ1 / CVCC 102059</strain>
    </source>
</reference>
<dbReference type="PROSITE" id="PS50190">
    <property type="entry name" value="SEC7"/>
    <property type="match status" value="1"/>
</dbReference>
<dbReference type="GO" id="GO:0005085">
    <property type="term" value="F:guanyl-nucleotide exchange factor activity"/>
    <property type="evidence" value="ECO:0007669"/>
    <property type="project" value="InterPro"/>
</dbReference>
<proteinExistence type="predicted"/>
<evidence type="ECO:0000313" key="3">
    <source>
        <dbReference type="EMBL" id="EOB12698.1"/>
    </source>
</evidence>
<dbReference type="AlphaFoldDB" id="R0MIS3"/>
<dbReference type="Pfam" id="PF01369">
    <property type="entry name" value="Sec7"/>
    <property type="match status" value="1"/>
</dbReference>
<protein>
    <submittedName>
        <fullName evidence="3">ARF guanine nucleotide exchange factor</fullName>
    </submittedName>
</protein>
<dbReference type="PANTHER" id="PTHR10663">
    <property type="entry name" value="GUANYL-NUCLEOTIDE EXCHANGE FACTOR"/>
    <property type="match status" value="1"/>
</dbReference>
<dbReference type="InterPro" id="IPR035999">
    <property type="entry name" value="Sec7_dom_sf"/>
</dbReference>
<dbReference type="STRING" id="578461.R0MIS3"/>
<dbReference type="SMART" id="SM00222">
    <property type="entry name" value="Sec7"/>
    <property type="match status" value="1"/>
</dbReference>
<gene>
    <name evidence="3" type="ORF">NBO_378gi001</name>
</gene>